<dbReference type="EMBL" id="CAVNYO010000403">
    <property type="protein sequence ID" value="CAK5274461.1"/>
    <property type="molecule type" value="Genomic_DNA"/>
</dbReference>
<dbReference type="AlphaFoldDB" id="A0AAD2HEP9"/>
<keyword evidence="2" id="KW-1185">Reference proteome</keyword>
<evidence type="ECO:0000313" key="2">
    <source>
        <dbReference type="Proteomes" id="UP001295794"/>
    </source>
</evidence>
<name>A0AAD2HEP9_9AGAR</name>
<dbReference type="Proteomes" id="UP001295794">
    <property type="component" value="Unassembled WGS sequence"/>
</dbReference>
<evidence type="ECO:0000313" key="1">
    <source>
        <dbReference type="EMBL" id="CAK5274461.1"/>
    </source>
</evidence>
<accession>A0AAD2HEP9</accession>
<organism evidence="1 2">
    <name type="scientific">Mycena citricolor</name>
    <dbReference type="NCBI Taxonomy" id="2018698"/>
    <lineage>
        <taxon>Eukaryota</taxon>
        <taxon>Fungi</taxon>
        <taxon>Dikarya</taxon>
        <taxon>Basidiomycota</taxon>
        <taxon>Agaricomycotina</taxon>
        <taxon>Agaricomycetes</taxon>
        <taxon>Agaricomycetidae</taxon>
        <taxon>Agaricales</taxon>
        <taxon>Marasmiineae</taxon>
        <taxon>Mycenaceae</taxon>
        <taxon>Mycena</taxon>
    </lineage>
</organism>
<proteinExistence type="predicted"/>
<sequence length="153" mass="16591">MRSSVKSERWAYLKRLQKSAPFIGAEWLPDAPELGHNRASPHVNDCLRLEDIKSVVGRFVSKLLQGLSHGWRFARVAEGEDFQSGLCMGDQGSAEQMNLAGLAAHDDGFRRQATDLQAAAVTDNLQKTATSHGGWSEQNCFGLDSGSCSSALA</sequence>
<protein>
    <submittedName>
        <fullName evidence="1">Uncharacterized protein</fullName>
    </submittedName>
</protein>
<reference evidence="1" key="1">
    <citation type="submission" date="2023-11" db="EMBL/GenBank/DDBJ databases">
        <authorList>
            <person name="De Vega J J."/>
            <person name="De Vega J J."/>
        </authorList>
    </citation>
    <scope>NUCLEOTIDE SEQUENCE</scope>
</reference>
<comment type="caution">
    <text evidence="1">The sequence shown here is derived from an EMBL/GenBank/DDBJ whole genome shotgun (WGS) entry which is preliminary data.</text>
</comment>
<gene>
    <name evidence="1" type="ORF">MYCIT1_LOCUS21686</name>
</gene>